<sequence>MEWTEESSQKGVVTKSFLGNRGERSIPGRAWFPEGSEIGPIVLIGHGGSGSVLEDHVGALARGLVRTYGATCIAIEGPVHGLRRGERSSDPTLVMLDFSQVWASDPTMTDEMVADWRVVLSEISQECGLEDRRVGYWGLSMGTLLGLPLVAAEPRIVACVLGLAGSVGPTSERLLDDAPKVTIPTLFLMQWDDELFPRESCLELFAAIGSSDKQLHATPGLHSAVTDETFMMTAEFLGKRLATK</sequence>
<accession>A0A6J6Z6V7</accession>
<protein>
    <submittedName>
        <fullName evidence="2">Unannotated protein</fullName>
    </submittedName>
</protein>
<dbReference type="EMBL" id="CAFBPM010000016">
    <property type="protein sequence ID" value="CAB5028924.1"/>
    <property type="molecule type" value="Genomic_DNA"/>
</dbReference>
<dbReference type="PANTHER" id="PTHR22946:SF9">
    <property type="entry name" value="POLYKETIDE TRANSFERASE AF380"/>
    <property type="match status" value="1"/>
</dbReference>
<dbReference type="InterPro" id="IPR050261">
    <property type="entry name" value="FrsA_esterase"/>
</dbReference>
<dbReference type="InterPro" id="IPR029058">
    <property type="entry name" value="AB_hydrolase_fold"/>
</dbReference>
<dbReference type="AlphaFoldDB" id="A0A6J6Z6V7"/>
<dbReference type="EMBL" id="CAFBLT010000001">
    <property type="protein sequence ID" value="CAB4875571.1"/>
    <property type="molecule type" value="Genomic_DNA"/>
</dbReference>
<dbReference type="GO" id="GO:0016788">
    <property type="term" value="F:hydrolase activity, acting on ester bonds"/>
    <property type="evidence" value="ECO:0007669"/>
    <property type="project" value="UniProtKB-ARBA"/>
</dbReference>
<organism evidence="2">
    <name type="scientific">freshwater metagenome</name>
    <dbReference type="NCBI Taxonomy" id="449393"/>
    <lineage>
        <taxon>unclassified sequences</taxon>
        <taxon>metagenomes</taxon>
        <taxon>ecological metagenomes</taxon>
    </lineage>
</organism>
<reference evidence="2" key="1">
    <citation type="submission" date="2020-05" db="EMBL/GenBank/DDBJ databases">
        <authorList>
            <person name="Chiriac C."/>
            <person name="Salcher M."/>
            <person name="Ghai R."/>
            <person name="Kavagutti S V."/>
        </authorList>
    </citation>
    <scope>NUCLEOTIDE SEQUENCE</scope>
</reference>
<keyword evidence="1" id="KW-0378">Hydrolase</keyword>
<name>A0A6J6Z6V7_9ZZZZ</name>
<dbReference type="EMBL" id="CAFABE010000002">
    <property type="protein sequence ID" value="CAB4816495.1"/>
    <property type="molecule type" value="Genomic_DNA"/>
</dbReference>
<evidence type="ECO:0000256" key="1">
    <source>
        <dbReference type="ARBA" id="ARBA00022801"/>
    </source>
</evidence>
<gene>
    <name evidence="2" type="ORF">UFOPK3164_00102</name>
    <name evidence="3" type="ORF">UFOPK3427_01104</name>
    <name evidence="4" type="ORF">UFOPK4112_01442</name>
</gene>
<dbReference type="Gene3D" id="3.40.50.1820">
    <property type="entry name" value="alpha/beta hydrolase"/>
    <property type="match status" value="1"/>
</dbReference>
<proteinExistence type="predicted"/>
<evidence type="ECO:0000313" key="4">
    <source>
        <dbReference type="EMBL" id="CAB5028924.1"/>
    </source>
</evidence>
<evidence type="ECO:0000313" key="2">
    <source>
        <dbReference type="EMBL" id="CAB4816495.1"/>
    </source>
</evidence>
<dbReference type="SUPFAM" id="SSF53474">
    <property type="entry name" value="alpha/beta-Hydrolases"/>
    <property type="match status" value="1"/>
</dbReference>
<dbReference type="PANTHER" id="PTHR22946">
    <property type="entry name" value="DIENELACTONE HYDROLASE DOMAIN-CONTAINING PROTEIN-RELATED"/>
    <property type="match status" value="1"/>
</dbReference>
<evidence type="ECO:0000313" key="3">
    <source>
        <dbReference type="EMBL" id="CAB4875571.1"/>
    </source>
</evidence>